<evidence type="ECO:0000256" key="2">
    <source>
        <dbReference type="SAM" id="SignalP"/>
    </source>
</evidence>
<proteinExistence type="predicted"/>
<feature type="compositionally biased region" description="Polar residues" evidence="1">
    <location>
        <begin position="355"/>
        <end position="370"/>
    </location>
</feature>
<keyword evidence="2" id="KW-0732">Signal</keyword>
<feature type="signal peptide" evidence="2">
    <location>
        <begin position="1"/>
        <end position="36"/>
    </location>
</feature>
<keyword evidence="4" id="KW-1185">Reference proteome</keyword>
<dbReference type="OMA" id="KERMHPW"/>
<dbReference type="Ensembl" id="ENSSSUT00005031517.1">
    <property type="protein sequence ID" value="ENSSSUP00005027591.1"/>
    <property type="gene ID" value="ENSSSUG00005017866.1"/>
</dbReference>
<accession>A0A673V1Y1</accession>
<sequence length="509" mass="54896">GRRGWSPGSEGGGSWEHLLVLTILPLFSVHLQGCFSDSETATVPGGLTETPTRRASADKPDAFLLESCDPFDSNPWQQDIENLGDPDASPLPSSSFSPATCPPPFSCPADYPSFRRHERKAQALGPGQRQGPPPSPKTANPHVASWKVPFLLGQSRRVSAVRAPSQKISTAHGSSQQAPVVPTVTQKPPAVHSRPRKAPALSPASQEAAASPGPSRKGPPLLALPPKAVSPSVPRRKSLFLPTPSQKALTSRAQYQMALDTANLGTLPVGSPRGHVLERSKLEGMPRPLRFVGTPEMDLIEARSPRTSQELPFTATTKESEEVVITNALDVTLDGLKGRGKLKDKVHVKKEETSLDTPGLTSPTVGQQQKWPPEEGRRPFSVEELAVAKTMIMANSKEPPLRPATVSLPFWVLTPQTSDMSTVSHSQVPLLQKTSEVVGEQSLSGTGVKERMHPWGDETTYRWVESQTHIPKESAKAPEASSLVTDCVSPNPIPLAASRWEEVPRHPPH</sequence>
<feature type="compositionally biased region" description="Low complexity" evidence="1">
    <location>
        <begin position="85"/>
        <end position="99"/>
    </location>
</feature>
<dbReference type="AlphaFoldDB" id="A0A673V1Y1"/>
<feature type="region of interest" description="Disordered" evidence="1">
    <location>
        <begin position="161"/>
        <end position="247"/>
    </location>
</feature>
<reference evidence="3 4" key="1">
    <citation type="submission" date="2019-05" db="EMBL/GenBank/DDBJ databases">
        <title>A Chromosome-scale Meerkat (S. suricatta) Genome Assembly.</title>
        <authorList>
            <person name="Dudchenko O."/>
            <person name="Lieberman Aiden E."/>
            <person name="Tung J."/>
            <person name="Barreiro L.B."/>
            <person name="Clutton-Brock T.H."/>
        </authorList>
    </citation>
    <scope>NUCLEOTIDE SEQUENCE [LARGE SCALE GENOMIC DNA]</scope>
</reference>
<evidence type="ECO:0000256" key="1">
    <source>
        <dbReference type="SAM" id="MobiDB-lite"/>
    </source>
</evidence>
<organism evidence="3 4">
    <name type="scientific">Suricata suricatta</name>
    <name type="common">Meerkat</name>
    <dbReference type="NCBI Taxonomy" id="37032"/>
    <lineage>
        <taxon>Eukaryota</taxon>
        <taxon>Metazoa</taxon>
        <taxon>Chordata</taxon>
        <taxon>Craniata</taxon>
        <taxon>Vertebrata</taxon>
        <taxon>Euteleostomi</taxon>
        <taxon>Mammalia</taxon>
        <taxon>Eutheria</taxon>
        <taxon>Laurasiatheria</taxon>
        <taxon>Carnivora</taxon>
        <taxon>Feliformia</taxon>
        <taxon>Herpestidae</taxon>
        <taxon>Suricata</taxon>
    </lineage>
</organism>
<dbReference type="PANTHER" id="PTHR22574">
    <property type="match status" value="1"/>
</dbReference>
<feature type="compositionally biased region" description="Polar residues" evidence="1">
    <location>
        <begin position="166"/>
        <end position="186"/>
    </location>
</feature>
<evidence type="ECO:0000313" key="3">
    <source>
        <dbReference type="Ensembl" id="ENSSSUP00005027591.1"/>
    </source>
</evidence>
<evidence type="ECO:0000313" key="4">
    <source>
        <dbReference type="Proteomes" id="UP000472268"/>
    </source>
</evidence>
<feature type="region of interest" description="Disordered" evidence="1">
    <location>
        <begin position="74"/>
        <end position="102"/>
    </location>
</feature>
<feature type="region of interest" description="Disordered" evidence="1">
    <location>
        <begin position="121"/>
        <end position="142"/>
    </location>
</feature>
<dbReference type="GO" id="GO:0005634">
    <property type="term" value="C:nucleus"/>
    <property type="evidence" value="ECO:0007669"/>
    <property type="project" value="TreeGrafter"/>
</dbReference>
<reference evidence="3" key="3">
    <citation type="submission" date="2025-09" db="UniProtKB">
        <authorList>
            <consortium name="Ensembl"/>
        </authorList>
    </citation>
    <scope>IDENTIFICATION</scope>
</reference>
<reference evidence="3" key="2">
    <citation type="submission" date="2025-08" db="UniProtKB">
        <authorList>
            <consortium name="Ensembl"/>
        </authorList>
    </citation>
    <scope>IDENTIFICATION</scope>
</reference>
<feature type="chain" id="PRO_5025531394" evidence="2">
    <location>
        <begin position="37"/>
        <end position="509"/>
    </location>
</feature>
<protein>
    <submittedName>
        <fullName evidence="3">Uncharacterized protein</fullName>
    </submittedName>
</protein>
<dbReference type="Proteomes" id="UP000472268">
    <property type="component" value="Chromosome 16"/>
</dbReference>
<dbReference type="PANTHER" id="PTHR22574:SF12">
    <property type="entry name" value="GOLGI-ASSOCIATED RAB2 INTERACTOR PROTEIN 5B"/>
    <property type="match status" value="1"/>
</dbReference>
<name>A0A673V1Y1_SURSU</name>
<feature type="region of interest" description="Disordered" evidence="1">
    <location>
        <begin position="348"/>
        <end position="377"/>
    </location>
</feature>